<comment type="subcellular location">
    <subcellularLocation>
        <location evidence="4">Membrane</location>
        <topology evidence="4">Multi-pass membrane protein</topology>
    </subcellularLocation>
</comment>
<keyword evidence="1 4" id="KW-0812">Transmembrane</keyword>
<evidence type="ECO:0000256" key="2">
    <source>
        <dbReference type="ARBA" id="ARBA00022989"/>
    </source>
</evidence>
<keyword evidence="4" id="KW-0187">Copper transport</keyword>
<gene>
    <name evidence="5" type="ORF">SNE40_015766</name>
</gene>
<dbReference type="GO" id="GO:0005375">
    <property type="term" value="F:copper ion transmembrane transporter activity"/>
    <property type="evidence" value="ECO:0007669"/>
    <property type="project" value="UniProtKB-UniRule"/>
</dbReference>
<keyword evidence="6" id="KW-1185">Reference proteome</keyword>
<feature type="transmembrane region" description="Helical" evidence="4">
    <location>
        <begin position="120"/>
        <end position="139"/>
    </location>
</feature>
<proteinExistence type="inferred from homology"/>
<dbReference type="PANTHER" id="PTHR12483:SF115">
    <property type="entry name" value="COPPER TRANSPORT PROTEIN"/>
    <property type="match status" value="1"/>
</dbReference>
<protein>
    <recommendedName>
        <fullName evidence="4">Copper transport protein</fullName>
    </recommendedName>
</protein>
<keyword evidence="4" id="KW-0186">Copper</keyword>
<keyword evidence="2 4" id="KW-1133">Transmembrane helix</keyword>
<feature type="transmembrane region" description="Helical" evidence="4">
    <location>
        <begin position="44"/>
        <end position="68"/>
    </location>
</feature>
<name>A0AAN8JGD5_PATCE</name>
<keyword evidence="4" id="KW-0813">Transport</keyword>
<dbReference type="Proteomes" id="UP001347796">
    <property type="component" value="Unassembled WGS sequence"/>
</dbReference>
<dbReference type="PANTHER" id="PTHR12483">
    <property type="entry name" value="SOLUTE CARRIER FAMILY 31 COPPER TRANSPORTERS"/>
    <property type="match status" value="1"/>
</dbReference>
<accession>A0AAN8JGD5</accession>
<evidence type="ECO:0000256" key="3">
    <source>
        <dbReference type="ARBA" id="ARBA00023136"/>
    </source>
</evidence>
<feature type="transmembrane region" description="Helical" evidence="4">
    <location>
        <begin position="96"/>
        <end position="114"/>
    </location>
</feature>
<evidence type="ECO:0000256" key="1">
    <source>
        <dbReference type="ARBA" id="ARBA00022692"/>
    </source>
</evidence>
<dbReference type="AlphaFoldDB" id="A0AAN8JGD5"/>
<reference evidence="5 6" key="1">
    <citation type="submission" date="2024-01" db="EMBL/GenBank/DDBJ databases">
        <title>The genome of the rayed Mediterranean limpet Patella caerulea (Linnaeus, 1758).</title>
        <authorList>
            <person name="Anh-Thu Weber A."/>
            <person name="Halstead-Nussloch G."/>
        </authorList>
    </citation>
    <scope>NUCLEOTIDE SEQUENCE [LARGE SCALE GENOMIC DNA]</scope>
    <source>
        <strain evidence="5">AATW-2023a</strain>
        <tissue evidence="5">Whole specimen</tissue>
    </source>
</reference>
<comment type="similarity">
    <text evidence="4">Belongs to the copper transporter (Ctr) (TC 1.A.56) family. SLC31A subfamily.</text>
</comment>
<dbReference type="EMBL" id="JAZGQO010000010">
    <property type="protein sequence ID" value="KAK6177721.1"/>
    <property type="molecule type" value="Genomic_DNA"/>
</dbReference>
<keyword evidence="3 4" id="KW-0472">Membrane</keyword>
<organism evidence="5 6">
    <name type="scientific">Patella caerulea</name>
    <name type="common">Rayed Mediterranean limpet</name>
    <dbReference type="NCBI Taxonomy" id="87958"/>
    <lineage>
        <taxon>Eukaryota</taxon>
        <taxon>Metazoa</taxon>
        <taxon>Spiralia</taxon>
        <taxon>Lophotrochozoa</taxon>
        <taxon>Mollusca</taxon>
        <taxon>Gastropoda</taxon>
        <taxon>Patellogastropoda</taxon>
        <taxon>Patelloidea</taxon>
        <taxon>Patellidae</taxon>
        <taxon>Patella</taxon>
    </lineage>
</organism>
<comment type="caution">
    <text evidence="5">The sequence shown here is derived from an EMBL/GenBank/DDBJ whole genome shotgun (WGS) entry which is preliminary data.</text>
</comment>
<keyword evidence="4" id="KW-0406">Ion transport</keyword>
<evidence type="ECO:0000313" key="5">
    <source>
        <dbReference type="EMBL" id="KAK6177721.1"/>
    </source>
</evidence>
<sequence length="209" mass="23468">MDNQHDMPQPGGDIKPGMMMSPSTVLSHRTFSYMLTDTWLTSDIAGIGTALVFSFSLALFLECVKFYLHLSDYYKSDRGINSRSDVKRRIRKVTDYFIRGCWHGGQVLLANVIMLCVMTYNIWILACVCLGSGVGFFLARPIIYDIYYHRASDCHGGERISSVRSPSCSQKVDWSDLNIFKKATNGRQINKGAERIVTGLGDKNDETAV</sequence>
<dbReference type="InterPro" id="IPR007274">
    <property type="entry name" value="Cop_transporter"/>
</dbReference>
<dbReference type="GO" id="GO:0016020">
    <property type="term" value="C:membrane"/>
    <property type="evidence" value="ECO:0007669"/>
    <property type="project" value="UniProtKB-SubCell"/>
</dbReference>
<evidence type="ECO:0000313" key="6">
    <source>
        <dbReference type="Proteomes" id="UP001347796"/>
    </source>
</evidence>
<dbReference type="Pfam" id="PF04145">
    <property type="entry name" value="Ctr"/>
    <property type="match status" value="1"/>
</dbReference>
<evidence type="ECO:0000256" key="4">
    <source>
        <dbReference type="RuleBase" id="RU367022"/>
    </source>
</evidence>